<keyword evidence="1" id="KW-0472">Membrane</keyword>
<keyword evidence="3" id="KW-1185">Reference proteome</keyword>
<evidence type="ECO:0000313" key="2">
    <source>
        <dbReference type="EMBL" id="KAJ3201195.1"/>
    </source>
</evidence>
<keyword evidence="1" id="KW-0812">Transmembrane</keyword>
<dbReference type="AlphaFoldDB" id="A0AAD5TT54"/>
<protein>
    <submittedName>
        <fullName evidence="2">Uncharacterized protein</fullName>
    </submittedName>
</protein>
<comment type="caution">
    <text evidence="2">The sequence shown here is derived from an EMBL/GenBank/DDBJ whole genome shotgun (WGS) entry which is preliminary data.</text>
</comment>
<proteinExistence type="predicted"/>
<name>A0AAD5TT54_9FUNG</name>
<gene>
    <name evidence="2" type="ORF">HK099_002335</name>
</gene>
<keyword evidence="1" id="KW-1133">Transmembrane helix</keyword>
<feature type="transmembrane region" description="Helical" evidence="1">
    <location>
        <begin position="63"/>
        <end position="80"/>
    </location>
</feature>
<dbReference type="EMBL" id="JADGJW010001768">
    <property type="protein sequence ID" value="KAJ3201195.1"/>
    <property type="molecule type" value="Genomic_DNA"/>
</dbReference>
<dbReference type="Proteomes" id="UP001211065">
    <property type="component" value="Unassembled WGS sequence"/>
</dbReference>
<evidence type="ECO:0000256" key="1">
    <source>
        <dbReference type="SAM" id="Phobius"/>
    </source>
</evidence>
<sequence length="81" mass="8976">SFRMTIDIKDDNGDIKISTATTTTTTTTTDDKSIRDTHLLHYKISLAISMGTSLISITLYPAWKFAGLFVVLFVYSPGILM</sequence>
<accession>A0AAD5TT54</accession>
<feature type="non-terminal residue" evidence="2">
    <location>
        <position position="81"/>
    </location>
</feature>
<organism evidence="2 3">
    <name type="scientific">Clydaea vesicula</name>
    <dbReference type="NCBI Taxonomy" id="447962"/>
    <lineage>
        <taxon>Eukaryota</taxon>
        <taxon>Fungi</taxon>
        <taxon>Fungi incertae sedis</taxon>
        <taxon>Chytridiomycota</taxon>
        <taxon>Chytridiomycota incertae sedis</taxon>
        <taxon>Chytridiomycetes</taxon>
        <taxon>Lobulomycetales</taxon>
        <taxon>Lobulomycetaceae</taxon>
        <taxon>Clydaea</taxon>
    </lineage>
</organism>
<evidence type="ECO:0000313" key="3">
    <source>
        <dbReference type="Proteomes" id="UP001211065"/>
    </source>
</evidence>
<reference evidence="2" key="1">
    <citation type="submission" date="2020-05" db="EMBL/GenBank/DDBJ databases">
        <title>Phylogenomic resolution of chytrid fungi.</title>
        <authorList>
            <person name="Stajich J.E."/>
            <person name="Amses K."/>
            <person name="Simmons R."/>
            <person name="Seto K."/>
            <person name="Myers J."/>
            <person name="Bonds A."/>
            <person name="Quandt C.A."/>
            <person name="Barry K."/>
            <person name="Liu P."/>
            <person name="Grigoriev I."/>
            <person name="Longcore J.E."/>
            <person name="James T.Y."/>
        </authorList>
    </citation>
    <scope>NUCLEOTIDE SEQUENCE</scope>
    <source>
        <strain evidence="2">JEL0476</strain>
    </source>
</reference>
<feature type="non-terminal residue" evidence="2">
    <location>
        <position position="1"/>
    </location>
</feature>